<feature type="chain" id="PRO_5046946280" evidence="1">
    <location>
        <begin position="25"/>
        <end position="108"/>
    </location>
</feature>
<dbReference type="InterPro" id="IPR038674">
    <property type="entry name" value="CzcE_sf"/>
</dbReference>
<keyword evidence="3" id="KW-1185">Reference proteome</keyword>
<dbReference type="InterPro" id="IPR031560">
    <property type="entry name" value="CzcE"/>
</dbReference>
<sequence length="108" mass="11191">MNSKLLIPALVALALSFSAASSMAADNHSLLGETASATAVSRTITITPDTKYINVQGGQAVEFNVGGSTFGWTFDGSARAFNLNSVAPSGLLDHMVKVYVAPNPLYNG</sequence>
<comment type="caution">
    <text evidence="2">The sequence shown here is derived from an EMBL/GenBank/DDBJ whole genome shotgun (WGS) entry which is preliminary data.</text>
</comment>
<dbReference type="Gene3D" id="2.60.40.2280">
    <property type="entry name" value="Heavy-metal resistance protein CzcE"/>
    <property type="match status" value="1"/>
</dbReference>
<evidence type="ECO:0000256" key="1">
    <source>
        <dbReference type="SAM" id="SignalP"/>
    </source>
</evidence>
<protein>
    <submittedName>
        <fullName evidence="2">CzcE family metal-binding protein</fullName>
    </submittedName>
</protein>
<accession>A0ABU9Q0C8</accession>
<dbReference type="Pfam" id="PF16986">
    <property type="entry name" value="CzcE"/>
    <property type="match status" value="1"/>
</dbReference>
<organism evidence="2 3">
    <name type="scientific">Collimonas rhizosphaerae</name>
    <dbReference type="NCBI Taxonomy" id="3126357"/>
    <lineage>
        <taxon>Bacteria</taxon>
        <taxon>Pseudomonadati</taxon>
        <taxon>Pseudomonadota</taxon>
        <taxon>Betaproteobacteria</taxon>
        <taxon>Burkholderiales</taxon>
        <taxon>Oxalobacteraceae</taxon>
        <taxon>Collimonas</taxon>
    </lineage>
</organism>
<dbReference type="EMBL" id="JBANDC010000017">
    <property type="protein sequence ID" value="MEM4989733.1"/>
    <property type="molecule type" value="Genomic_DNA"/>
</dbReference>
<name>A0ABU9Q0C8_9BURK</name>
<proteinExistence type="predicted"/>
<feature type="signal peptide" evidence="1">
    <location>
        <begin position="1"/>
        <end position="24"/>
    </location>
</feature>
<reference evidence="2 3" key="1">
    <citation type="submission" date="2024-02" db="EMBL/GenBank/DDBJ databases">
        <title>Draft genome sequence of Collimonas sp. strain H4R21, an effective mineral-weathering bacterial strain isolated from the beech rhizosphere.</title>
        <authorList>
            <person name="Morin E."/>
            <person name="Uroz S."/>
            <person name="Leveau J.H.J."/>
            <person name="Kumar R."/>
            <person name="Rey M.W."/>
            <person name="Pham J."/>
        </authorList>
    </citation>
    <scope>NUCLEOTIDE SEQUENCE [LARGE SCALE GENOMIC DNA]</scope>
    <source>
        <strain evidence="2 3">H4R21</strain>
    </source>
</reference>
<dbReference type="Proteomes" id="UP001495910">
    <property type="component" value="Unassembled WGS sequence"/>
</dbReference>
<gene>
    <name evidence="2" type="ORF">V8G57_20260</name>
</gene>
<evidence type="ECO:0000313" key="2">
    <source>
        <dbReference type="EMBL" id="MEM4989733.1"/>
    </source>
</evidence>
<keyword evidence="1" id="KW-0732">Signal</keyword>
<evidence type="ECO:0000313" key="3">
    <source>
        <dbReference type="Proteomes" id="UP001495910"/>
    </source>
</evidence>
<dbReference type="RefSeq" id="WP_342830899.1">
    <property type="nucleotide sequence ID" value="NZ_JBANDC010000017.1"/>
</dbReference>